<keyword evidence="3" id="KW-1185">Reference proteome</keyword>
<sequence>MAAAEKKKQPGGAKAKAALVSLLGRTSPPLPPDAPGPESGAGAGVTLAGDHAQEAQLAGEEYGVQSQREDLKENPVWLQYVDREKKGYVLLDTVNTEDLPKWFYAQKNDYQPKERAGSRIVQLVWFGHPGDSPHDIRARKLVVRWDKVAPPDSVLRDRAISEKRPVWRWDYVCAGVHDRPPILTEQEMAVEEDGSGSESVGDGDGSDAGSNAGSEESEGSQATGIHRGRWDKCGDKC</sequence>
<organism evidence="2 3">
    <name type="scientific">Mycena venus</name>
    <dbReference type="NCBI Taxonomy" id="2733690"/>
    <lineage>
        <taxon>Eukaryota</taxon>
        <taxon>Fungi</taxon>
        <taxon>Dikarya</taxon>
        <taxon>Basidiomycota</taxon>
        <taxon>Agaricomycotina</taxon>
        <taxon>Agaricomycetes</taxon>
        <taxon>Agaricomycetidae</taxon>
        <taxon>Agaricales</taxon>
        <taxon>Marasmiineae</taxon>
        <taxon>Mycenaceae</taxon>
        <taxon>Mycena</taxon>
    </lineage>
</organism>
<evidence type="ECO:0000313" key="3">
    <source>
        <dbReference type="Proteomes" id="UP000620124"/>
    </source>
</evidence>
<accession>A0A8H7DE62</accession>
<gene>
    <name evidence="2" type="ORF">MVEN_00144700</name>
</gene>
<protein>
    <submittedName>
        <fullName evidence="2">Uncharacterized protein</fullName>
    </submittedName>
</protein>
<proteinExistence type="predicted"/>
<feature type="region of interest" description="Disordered" evidence="1">
    <location>
        <begin position="188"/>
        <end position="237"/>
    </location>
</feature>
<dbReference type="AlphaFoldDB" id="A0A8H7DE62"/>
<comment type="caution">
    <text evidence="2">The sequence shown here is derived from an EMBL/GenBank/DDBJ whole genome shotgun (WGS) entry which is preliminary data.</text>
</comment>
<name>A0A8H7DE62_9AGAR</name>
<dbReference type="EMBL" id="JACAZI010000002">
    <property type="protein sequence ID" value="KAF7368246.1"/>
    <property type="molecule type" value="Genomic_DNA"/>
</dbReference>
<dbReference type="OrthoDB" id="2969099at2759"/>
<reference evidence="2" key="1">
    <citation type="submission" date="2020-05" db="EMBL/GenBank/DDBJ databases">
        <title>Mycena genomes resolve the evolution of fungal bioluminescence.</title>
        <authorList>
            <person name="Tsai I.J."/>
        </authorList>
    </citation>
    <scope>NUCLEOTIDE SEQUENCE</scope>
    <source>
        <strain evidence="2">CCC161011</strain>
    </source>
</reference>
<feature type="region of interest" description="Disordered" evidence="1">
    <location>
        <begin position="20"/>
        <end position="47"/>
    </location>
</feature>
<evidence type="ECO:0000313" key="2">
    <source>
        <dbReference type="EMBL" id="KAF7368246.1"/>
    </source>
</evidence>
<feature type="compositionally biased region" description="Basic and acidic residues" evidence="1">
    <location>
        <begin position="228"/>
        <end position="237"/>
    </location>
</feature>
<evidence type="ECO:0000256" key="1">
    <source>
        <dbReference type="SAM" id="MobiDB-lite"/>
    </source>
</evidence>
<dbReference type="Proteomes" id="UP000620124">
    <property type="component" value="Unassembled WGS sequence"/>
</dbReference>